<gene>
    <name evidence="4" type="ORF">LVIROSA_LOCUS1562</name>
</gene>
<evidence type="ECO:0000256" key="2">
    <source>
        <dbReference type="RuleBase" id="RU003995"/>
    </source>
</evidence>
<accession>A0AAU9LGK1</accession>
<dbReference type="GO" id="GO:0005829">
    <property type="term" value="C:cytosol"/>
    <property type="evidence" value="ECO:0007669"/>
    <property type="project" value="TreeGrafter"/>
</dbReference>
<feature type="compositionally biased region" description="Low complexity" evidence="3">
    <location>
        <begin position="101"/>
        <end position="110"/>
    </location>
</feature>
<sequence>MAQYGDQKYEREGRQTDEYDNSVPKTDAYGNPLHSATEETNGEYGVTGHQGLGHATGATESYQNQPSATPFSGSDIGTGTGATTDLESPVTSNLVPPLLPAPARARTLALKTGTGYDQHSEEGHEKLLGGHSTDDHQKVSTTKADGFAGGYGEGGETHEKKGVTEKIREKLPGGQNKDGHQKVSTTTPDGIDSGYVEGGDTYEKKGVTEKIKETLPGGHKTDEHQRVSSTTGGVGGGGYGEGGETHEKKGVMEKIKEKLPGHH</sequence>
<evidence type="ECO:0000256" key="3">
    <source>
        <dbReference type="SAM" id="MobiDB-lite"/>
    </source>
</evidence>
<dbReference type="Pfam" id="PF00257">
    <property type="entry name" value="Dehydrin"/>
    <property type="match status" value="2"/>
</dbReference>
<evidence type="ECO:0000313" key="5">
    <source>
        <dbReference type="Proteomes" id="UP001157418"/>
    </source>
</evidence>
<comment type="similarity">
    <text evidence="1 2">Belongs to the plant dehydrin family.</text>
</comment>
<feature type="compositionally biased region" description="Basic and acidic residues" evidence="3">
    <location>
        <begin position="7"/>
        <end position="17"/>
    </location>
</feature>
<feature type="compositionally biased region" description="Polar residues" evidence="3">
    <location>
        <begin position="58"/>
        <end position="94"/>
    </location>
</feature>
<feature type="region of interest" description="Disordered" evidence="3">
    <location>
        <begin position="1"/>
        <end position="263"/>
    </location>
</feature>
<proteinExistence type="inferred from homology"/>
<dbReference type="PROSITE" id="PS00823">
    <property type="entry name" value="DEHYDRIN_2"/>
    <property type="match status" value="1"/>
</dbReference>
<evidence type="ECO:0000313" key="4">
    <source>
        <dbReference type="EMBL" id="CAH1413605.1"/>
    </source>
</evidence>
<feature type="compositionally biased region" description="Basic and acidic residues" evidence="3">
    <location>
        <begin position="243"/>
        <end position="263"/>
    </location>
</feature>
<feature type="compositionally biased region" description="Basic and acidic residues" evidence="3">
    <location>
        <begin position="201"/>
        <end position="226"/>
    </location>
</feature>
<feature type="compositionally biased region" description="Gly residues" evidence="3">
    <location>
        <begin position="232"/>
        <end position="242"/>
    </location>
</feature>
<name>A0AAU9LGK1_9ASTR</name>
<comment type="caution">
    <text evidence="4">The sequence shown here is derived from an EMBL/GenBank/DDBJ whole genome shotgun (WGS) entry which is preliminary data.</text>
</comment>
<dbReference type="GO" id="GO:0009414">
    <property type="term" value="P:response to water deprivation"/>
    <property type="evidence" value="ECO:0007669"/>
    <property type="project" value="TreeGrafter"/>
</dbReference>
<keyword evidence="5" id="KW-1185">Reference proteome</keyword>
<dbReference type="PANTHER" id="PTHR33346">
    <property type="entry name" value="DEHYDRIN XERO 2-RELATED"/>
    <property type="match status" value="1"/>
</dbReference>
<evidence type="ECO:0000256" key="1">
    <source>
        <dbReference type="ARBA" id="ARBA00008403"/>
    </source>
</evidence>
<dbReference type="Proteomes" id="UP001157418">
    <property type="component" value="Unassembled WGS sequence"/>
</dbReference>
<feature type="compositionally biased region" description="Basic and acidic residues" evidence="3">
    <location>
        <begin position="155"/>
        <end position="181"/>
    </location>
</feature>
<dbReference type="GO" id="GO:0009631">
    <property type="term" value="P:cold acclimation"/>
    <property type="evidence" value="ECO:0007669"/>
    <property type="project" value="TreeGrafter"/>
</dbReference>
<protein>
    <recommendedName>
        <fullName evidence="6">Dehydrin</fullName>
    </recommendedName>
</protein>
<evidence type="ECO:0008006" key="6">
    <source>
        <dbReference type="Google" id="ProtNLM"/>
    </source>
</evidence>
<organism evidence="4 5">
    <name type="scientific">Lactuca virosa</name>
    <dbReference type="NCBI Taxonomy" id="75947"/>
    <lineage>
        <taxon>Eukaryota</taxon>
        <taxon>Viridiplantae</taxon>
        <taxon>Streptophyta</taxon>
        <taxon>Embryophyta</taxon>
        <taxon>Tracheophyta</taxon>
        <taxon>Spermatophyta</taxon>
        <taxon>Magnoliopsida</taxon>
        <taxon>eudicotyledons</taxon>
        <taxon>Gunneridae</taxon>
        <taxon>Pentapetalae</taxon>
        <taxon>asterids</taxon>
        <taxon>campanulids</taxon>
        <taxon>Asterales</taxon>
        <taxon>Asteraceae</taxon>
        <taxon>Cichorioideae</taxon>
        <taxon>Cichorieae</taxon>
        <taxon>Lactucinae</taxon>
        <taxon>Lactuca</taxon>
    </lineage>
</organism>
<dbReference type="PANTHER" id="PTHR33346:SF42">
    <property type="entry name" value="DEHYDRIN XERO 1"/>
    <property type="match status" value="1"/>
</dbReference>
<dbReference type="EMBL" id="CAKMRJ010000001">
    <property type="protein sequence ID" value="CAH1413605.1"/>
    <property type="molecule type" value="Genomic_DNA"/>
</dbReference>
<dbReference type="AlphaFoldDB" id="A0AAU9LGK1"/>
<reference evidence="4 5" key="1">
    <citation type="submission" date="2022-01" db="EMBL/GenBank/DDBJ databases">
        <authorList>
            <person name="Xiong W."/>
            <person name="Schranz E."/>
        </authorList>
    </citation>
    <scope>NUCLEOTIDE SEQUENCE [LARGE SCALE GENOMIC DNA]</scope>
</reference>
<dbReference type="GO" id="GO:0009737">
    <property type="term" value="P:response to abscisic acid"/>
    <property type="evidence" value="ECO:0007669"/>
    <property type="project" value="TreeGrafter"/>
</dbReference>
<dbReference type="InterPro" id="IPR000167">
    <property type="entry name" value="Dehydrin"/>
</dbReference>
<feature type="compositionally biased region" description="Basic and acidic residues" evidence="3">
    <location>
        <begin position="118"/>
        <end position="138"/>
    </location>
</feature>
<dbReference type="InterPro" id="IPR030513">
    <property type="entry name" value="Dehydrin_CS"/>
</dbReference>